<gene>
    <name evidence="1" type="ORF">S12H4_58312</name>
</gene>
<accession>X1UM45</accession>
<comment type="caution">
    <text evidence="1">The sequence shown here is derived from an EMBL/GenBank/DDBJ whole genome shotgun (WGS) entry which is preliminary data.</text>
</comment>
<organism evidence="1">
    <name type="scientific">marine sediment metagenome</name>
    <dbReference type="NCBI Taxonomy" id="412755"/>
    <lineage>
        <taxon>unclassified sequences</taxon>
        <taxon>metagenomes</taxon>
        <taxon>ecological metagenomes</taxon>
    </lineage>
</organism>
<sequence>MKNTENADRAMSSMEYVVLFPVRTSGKVSIAERRKPNNEVKLRFPSPGCTIDRIRDRGEKV</sequence>
<protein>
    <submittedName>
        <fullName evidence="1">Uncharacterized protein</fullName>
    </submittedName>
</protein>
<reference evidence="1" key="1">
    <citation type="journal article" date="2014" name="Front. Microbiol.">
        <title>High frequency of phylogenetically diverse reductive dehalogenase-homologous genes in deep subseafloor sedimentary metagenomes.</title>
        <authorList>
            <person name="Kawai M."/>
            <person name="Futagami T."/>
            <person name="Toyoda A."/>
            <person name="Takaki Y."/>
            <person name="Nishi S."/>
            <person name="Hori S."/>
            <person name="Arai W."/>
            <person name="Tsubouchi T."/>
            <person name="Morono Y."/>
            <person name="Uchiyama I."/>
            <person name="Ito T."/>
            <person name="Fujiyama A."/>
            <person name="Inagaki F."/>
            <person name="Takami H."/>
        </authorList>
    </citation>
    <scope>NUCLEOTIDE SEQUENCE</scope>
    <source>
        <strain evidence="1">Expedition CK06-06</strain>
    </source>
</reference>
<dbReference type="EMBL" id="BARW01037850">
    <property type="protein sequence ID" value="GAJ18589.1"/>
    <property type="molecule type" value="Genomic_DNA"/>
</dbReference>
<evidence type="ECO:0000313" key="1">
    <source>
        <dbReference type="EMBL" id="GAJ18589.1"/>
    </source>
</evidence>
<dbReference type="AlphaFoldDB" id="X1UM45"/>
<proteinExistence type="predicted"/>
<name>X1UM45_9ZZZZ</name>